<gene>
    <name evidence="2" type="ORF">F5878DRAFT_371547</name>
</gene>
<dbReference type="Proteomes" id="UP001163846">
    <property type="component" value="Unassembled WGS sequence"/>
</dbReference>
<evidence type="ECO:0000313" key="2">
    <source>
        <dbReference type="EMBL" id="KAJ3834156.1"/>
    </source>
</evidence>
<feature type="region of interest" description="Disordered" evidence="1">
    <location>
        <begin position="58"/>
        <end position="77"/>
    </location>
</feature>
<dbReference type="InterPro" id="IPR042201">
    <property type="entry name" value="FH2_Formin_sf"/>
</dbReference>
<reference evidence="2" key="1">
    <citation type="submission" date="2022-08" db="EMBL/GenBank/DDBJ databases">
        <authorList>
            <consortium name="DOE Joint Genome Institute"/>
            <person name="Min B."/>
            <person name="Riley R."/>
            <person name="Sierra-Patev S."/>
            <person name="Naranjo-Ortiz M."/>
            <person name="Looney B."/>
            <person name="Konkel Z."/>
            <person name="Slot J.C."/>
            <person name="Sakamoto Y."/>
            <person name="Steenwyk J.L."/>
            <person name="Rokas A."/>
            <person name="Carro J."/>
            <person name="Camarero S."/>
            <person name="Ferreira P."/>
            <person name="Molpeceres G."/>
            <person name="Ruiz-Duenas F.J."/>
            <person name="Serrano A."/>
            <person name="Henrissat B."/>
            <person name="Drula E."/>
            <person name="Hughes K.W."/>
            <person name="Mata J.L."/>
            <person name="Ishikawa N.K."/>
            <person name="Vargas-Isla R."/>
            <person name="Ushijima S."/>
            <person name="Smith C.A."/>
            <person name="Ahrendt S."/>
            <person name="Andreopoulos W."/>
            <person name="He G."/>
            <person name="Labutti K."/>
            <person name="Lipzen A."/>
            <person name="Ng V."/>
            <person name="Sandor L."/>
            <person name="Barry K."/>
            <person name="Martinez A.T."/>
            <person name="Xiao Y."/>
            <person name="Gibbons J.G."/>
            <person name="Terashima K."/>
            <person name="Hibbett D.S."/>
            <person name="Grigoriev I.V."/>
        </authorList>
    </citation>
    <scope>NUCLEOTIDE SEQUENCE</scope>
    <source>
        <strain evidence="2">TFB9207</strain>
    </source>
</reference>
<dbReference type="SUPFAM" id="SSF101447">
    <property type="entry name" value="Formin homology 2 domain (FH2 domain)"/>
    <property type="match status" value="1"/>
</dbReference>
<accession>A0AA38P104</accession>
<keyword evidence="3" id="KW-1185">Reference proteome</keyword>
<protein>
    <recommendedName>
        <fullName evidence="4">FH2 domain-containing protein</fullName>
    </recommendedName>
</protein>
<evidence type="ECO:0008006" key="4">
    <source>
        <dbReference type="Google" id="ProtNLM"/>
    </source>
</evidence>
<dbReference type="EMBL" id="MU806573">
    <property type="protein sequence ID" value="KAJ3834156.1"/>
    <property type="molecule type" value="Genomic_DNA"/>
</dbReference>
<organism evidence="2 3">
    <name type="scientific">Lentinula raphanica</name>
    <dbReference type="NCBI Taxonomy" id="153919"/>
    <lineage>
        <taxon>Eukaryota</taxon>
        <taxon>Fungi</taxon>
        <taxon>Dikarya</taxon>
        <taxon>Basidiomycota</taxon>
        <taxon>Agaricomycotina</taxon>
        <taxon>Agaricomycetes</taxon>
        <taxon>Agaricomycetidae</taxon>
        <taxon>Agaricales</taxon>
        <taxon>Marasmiineae</taxon>
        <taxon>Omphalotaceae</taxon>
        <taxon>Lentinula</taxon>
    </lineage>
</organism>
<comment type="caution">
    <text evidence="2">The sequence shown here is derived from an EMBL/GenBank/DDBJ whole genome shotgun (WGS) entry which is preliminary data.</text>
</comment>
<dbReference type="AlphaFoldDB" id="A0AA38P104"/>
<feature type="compositionally biased region" description="Polar residues" evidence="1">
    <location>
        <begin position="60"/>
        <end position="70"/>
    </location>
</feature>
<feature type="compositionally biased region" description="Polar residues" evidence="1">
    <location>
        <begin position="89"/>
        <end position="98"/>
    </location>
</feature>
<evidence type="ECO:0000256" key="1">
    <source>
        <dbReference type="SAM" id="MobiDB-lite"/>
    </source>
</evidence>
<name>A0AA38P104_9AGAR</name>
<feature type="region of interest" description="Disordered" evidence="1">
    <location>
        <begin position="89"/>
        <end position="150"/>
    </location>
</feature>
<proteinExistence type="predicted"/>
<evidence type="ECO:0000313" key="3">
    <source>
        <dbReference type="Proteomes" id="UP001163846"/>
    </source>
</evidence>
<dbReference type="Gene3D" id="1.20.58.2220">
    <property type="entry name" value="Formin, FH2 domain"/>
    <property type="match status" value="1"/>
</dbReference>
<feature type="compositionally biased region" description="Basic and acidic residues" evidence="1">
    <location>
        <begin position="102"/>
        <end position="115"/>
    </location>
</feature>
<sequence>MAVTVEANIRSLLAYFGENPDSPEAPKSEDFFGLILSFSSSLEQCSLEVHDYQKKHETVVSPQPGTTTVTQEKELSEPTIKVQSQVALLTPGSQSSMGKSIGRGDLDQAIRSMREGKRRPRPAAAPRPLSKIFLDGAPPGGGRPVSRAFD</sequence>